<reference evidence="6 9" key="3">
    <citation type="submission" date="2019-09" db="EMBL/GenBank/DDBJ databases">
        <title>Draft genome sequences of 48 bacterial type strains from the CCUG.</title>
        <authorList>
            <person name="Tunovic T."/>
            <person name="Pineiro-Iglesias B."/>
            <person name="Unosson C."/>
            <person name="Inganas E."/>
            <person name="Ohlen M."/>
            <person name="Cardew S."/>
            <person name="Jensie-Markopoulos S."/>
            <person name="Salva-Serra F."/>
            <person name="Jaen-Luchoro D."/>
            <person name="Karlsson R."/>
            <person name="Svensson-Stadler L."/>
            <person name="Chun J."/>
            <person name="Moore E."/>
        </authorList>
    </citation>
    <scope>NUCLEOTIDE SEQUENCE [LARGE SCALE GENOMIC DNA]</scope>
    <source>
        <strain evidence="6 9">CCUG 51522</strain>
    </source>
</reference>
<sequence>MLNSNLLRKLDMQDLMVFVAVYEQRSVTEVSETLCVSQSTVSYCLKKLRTSFDDELFINTRSGMWPTHKAATMYRHVLKILKTINICHSGIPSFDPAQKEITFNICAPEYFELLILPNLLKRFIGSRFPVIVNIQKFHRDIPNDELMDGRFDLVICFGPNFHRGAKNLKSQVLLEDDLVCVVDKNFEPPEGEFSLDTFVARQHIFPTPWTSDTNMVDGWLSKWDYSRQIIARANSYVAALNMIPGTDFILTLPRRIQMLISNDAKFSHCKPPTGLPNFTLEMLWSEKPGQNSANNWFREQVVSVCAQDGLL</sequence>
<evidence type="ECO:0000256" key="4">
    <source>
        <dbReference type="ARBA" id="ARBA00023163"/>
    </source>
</evidence>
<dbReference type="Pfam" id="PF00126">
    <property type="entry name" value="HTH_1"/>
    <property type="match status" value="1"/>
</dbReference>
<dbReference type="InterPro" id="IPR036390">
    <property type="entry name" value="WH_DNA-bd_sf"/>
</dbReference>
<dbReference type="PANTHER" id="PTHR30118:SF15">
    <property type="entry name" value="TRANSCRIPTIONAL REGULATORY PROTEIN"/>
    <property type="match status" value="1"/>
</dbReference>
<dbReference type="InterPro" id="IPR036388">
    <property type="entry name" value="WH-like_DNA-bd_sf"/>
</dbReference>
<organism evidence="7 8">
    <name type="scientific">Pseudomonas lini</name>
    <dbReference type="NCBI Taxonomy" id="163011"/>
    <lineage>
        <taxon>Bacteria</taxon>
        <taxon>Pseudomonadati</taxon>
        <taxon>Pseudomonadota</taxon>
        <taxon>Gammaproteobacteria</taxon>
        <taxon>Pseudomonadales</taxon>
        <taxon>Pseudomonadaceae</taxon>
        <taxon>Pseudomonas</taxon>
    </lineage>
</organism>
<dbReference type="InterPro" id="IPR037402">
    <property type="entry name" value="YidZ_PBP2"/>
</dbReference>
<protein>
    <submittedName>
        <fullName evidence="7">DNA-binding transcriptional regulator, LysR family</fullName>
    </submittedName>
    <submittedName>
        <fullName evidence="6">LysR family transcriptional regulator</fullName>
    </submittedName>
</protein>
<evidence type="ECO:0000256" key="1">
    <source>
        <dbReference type="ARBA" id="ARBA00009437"/>
    </source>
</evidence>
<evidence type="ECO:0000313" key="6">
    <source>
        <dbReference type="EMBL" id="KAB0506491.1"/>
    </source>
</evidence>
<dbReference type="InterPro" id="IPR005119">
    <property type="entry name" value="LysR_subst-bd"/>
</dbReference>
<proteinExistence type="inferred from homology"/>
<evidence type="ECO:0000259" key="5">
    <source>
        <dbReference type="PROSITE" id="PS50931"/>
    </source>
</evidence>
<dbReference type="AlphaFoldDB" id="A0A0J6HJL9"/>
<dbReference type="CDD" id="cd08417">
    <property type="entry name" value="PBP2_Nitroaromatics_like"/>
    <property type="match status" value="1"/>
</dbReference>
<keyword evidence="2" id="KW-0805">Transcription regulation</keyword>
<gene>
    <name evidence="6" type="ORF">F7R14_07675</name>
    <name evidence="7" type="ORF">SAMN04490191_5776</name>
</gene>
<dbReference type="PROSITE" id="PS50931">
    <property type="entry name" value="HTH_LYSR"/>
    <property type="match status" value="1"/>
</dbReference>
<dbReference type="Gene3D" id="3.40.190.10">
    <property type="entry name" value="Periplasmic binding protein-like II"/>
    <property type="match status" value="2"/>
</dbReference>
<evidence type="ECO:0000256" key="3">
    <source>
        <dbReference type="ARBA" id="ARBA00023125"/>
    </source>
</evidence>
<name>A0A0J6HJL9_9PSED</name>
<dbReference type="Proteomes" id="UP000182814">
    <property type="component" value="Chromosome I"/>
</dbReference>
<dbReference type="EMBL" id="LT629746">
    <property type="protein sequence ID" value="SDT63971.1"/>
    <property type="molecule type" value="Genomic_DNA"/>
</dbReference>
<evidence type="ECO:0000313" key="9">
    <source>
        <dbReference type="Proteomes" id="UP000434925"/>
    </source>
</evidence>
<evidence type="ECO:0000313" key="7">
    <source>
        <dbReference type="EMBL" id="SDT63971.1"/>
    </source>
</evidence>
<reference evidence="8" key="1">
    <citation type="submission" date="2016-10" db="EMBL/GenBank/DDBJ databases">
        <authorList>
            <person name="Varghese N."/>
            <person name="Submissions S."/>
        </authorList>
    </citation>
    <scope>NUCLEOTIDE SEQUENCE [LARGE SCALE GENOMIC DNA]</scope>
    <source>
        <strain evidence="8">BS3782</strain>
    </source>
</reference>
<feature type="domain" description="HTH lysR-type" evidence="5">
    <location>
        <begin position="10"/>
        <end position="67"/>
    </location>
</feature>
<dbReference type="Proteomes" id="UP000434925">
    <property type="component" value="Unassembled WGS sequence"/>
</dbReference>
<evidence type="ECO:0000256" key="2">
    <source>
        <dbReference type="ARBA" id="ARBA00023015"/>
    </source>
</evidence>
<accession>A0A0J6HJL9</accession>
<dbReference type="Pfam" id="PF03466">
    <property type="entry name" value="LysR_substrate"/>
    <property type="match status" value="1"/>
</dbReference>
<reference evidence="7" key="2">
    <citation type="submission" date="2016-10" db="EMBL/GenBank/DDBJ databases">
        <authorList>
            <person name="de Groot N.N."/>
        </authorList>
    </citation>
    <scope>NUCLEOTIDE SEQUENCE [LARGE SCALE GENOMIC DNA]</scope>
    <source>
        <strain evidence="7">BS3782</strain>
    </source>
</reference>
<dbReference type="InterPro" id="IPR050389">
    <property type="entry name" value="LysR-type_TF"/>
</dbReference>
<keyword evidence="4" id="KW-0804">Transcription</keyword>
<dbReference type="EMBL" id="VZPO01000003">
    <property type="protein sequence ID" value="KAB0506491.1"/>
    <property type="molecule type" value="Genomic_DNA"/>
</dbReference>
<dbReference type="Gene3D" id="1.10.10.10">
    <property type="entry name" value="Winged helix-like DNA-binding domain superfamily/Winged helix DNA-binding domain"/>
    <property type="match status" value="1"/>
</dbReference>
<dbReference type="RefSeq" id="WP_038980224.1">
    <property type="nucleotide sequence ID" value="NZ_JABTYG010000015.1"/>
</dbReference>
<dbReference type="SUPFAM" id="SSF53850">
    <property type="entry name" value="Periplasmic binding protein-like II"/>
    <property type="match status" value="1"/>
</dbReference>
<dbReference type="GO" id="GO:0003700">
    <property type="term" value="F:DNA-binding transcription factor activity"/>
    <property type="evidence" value="ECO:0007669"/>
    <property type="project" value="InterPro"/>
</dbReference>
<dbReference type="PANTHER" id="PTHR30118">
    <property type="entry name" value="HTH-TYPE TRANSCRIPTIONAL REGULATOR LEUO-RELATED"/>
    <property type="match status" value="1"/>
</dbReference>
<dbReference type="SUPFAM" id="SSF46785">
    <property type="entry name" value="Winged helix' DNA-binding domain"/>
    <property type="match status" value="1"/>
</dbReference>
<keyword evidence="8" id="KW-1185">Reference proteome</keyword>
<dbReference type="GO" id="GO:0003677">
    <property type="term" value="F:DNA binding"/>
    <property type="evidence" value="ECO:0007669"/>
    <property type="project" value="UniProtKB-KW"/>
</dbReference>
<dbReference type="PATRIC" id="fig|163011.3.peg.2211"/>
<comment type="similarity">
    <text evidence="1">Belongs to the LysR transcriptional regulatory family.</text>
</comment>
<dbReference type="InterPro" id="IPR000847">
    <property type="entry name" value="LysR_HTH_N"/>
</dbReference>
<keyword evidence="3 7" id="KW-0238">DNA-binding</keyword>
<evidence type="ECO:0000313" key="8">
    <source>
        <dbReference type="Proteomes" id="UP000182814"/>
    </source>
</evidence>